<sequence length="21" mass="2367">STCPLRHSSIPWTYYIAGNSL</sequence>
<keyword evidence="3" id="KW-1185">Reference proteome</keyword>
<protein>
    <submittedName>
        <fullName evidence="2">Uncharacterized protein</fullName>
    </submittedName>
</protein>
<dbReference type="EMBL" id="CAJVCH010127986">
    <property type="protein sequence ID" value="CAG7725879.1"/>
    <property type="molecule type" value="Genomic_DNA"/>
</dbReference>
<evidence type="ECO:0000313" key="2">
    <source>
        <dbReference type="EMBL" id="CAG7725923.1"/>
    </source>
</evidence>
<feature type="non-terminal residue" evidence="2">
    <location>
        <position position="1"/>
    </location>
</feature>
<reference evidence="2" key="1">
    <citation type="submission" date="2021-06" db="EMBL/GenBank/DDBJ databases">
        <authorList>
            <person name="Hodson N. C."/>
            <person name="Mongue J. A."/>
            <person name="Jaron S. K."/>
        </authorList>
    </citation>
    <scope>NUCLEOTIDE SEQUENCE</scope>
</reference>
<dbReference type="AlphaFoldDB" id="A0A8J2JXR6"/>
<dbReference type="Proteomes" id="UP000708208">
    <property type="component" value="Unassembled WGS sequence"/>
</dbReference>
<accession>A0A8J2JXR6</accession>
<evidence type="ECO:0000313" key="3">
    <source>
        <dbReference type="Proteomes" id="UP000708208"/>
    </source>
</evidence>
<gene>
    <name evidence="1" type="ORF">AFUS01_LOCUS14819</name>
    <name evidence="2" type="ORF">AFUS01_LOCUS14861</name>
</gene>
<evidence type="ECO:0000313" key="1">
    <source>
        <dbReference type="EMBL" id="CAG7725879.1"/>
    </source>
</evidence>
<name>A0A8J2JXR6_9HEXA</name>
<comment type="caution">
    <text evidence="2">The sequence shown here is derived from an EMBL/GenBank/DDBJ whole genome shotgun (WGS) entry which is preliminary data.</text>
</comment>
<proteinExistence type="predicted"/>
<dbReference type="EMBL" id="CAJVCH010128618">
    <property type="protein sequence ID" value="CAG7725923.1"/>
    <property type="molecule type" value="Genomic_DNA"/>
</dbReference>
<organism evidence="2 3">
    <name type="scientific">Allacma fusca</name>
    <dbReference type="NCBI Taxonomy" id="39272"/>
    <lineage>
        <taxon>Eukaryota</taxon>
        <taxon>Metazoa</taxon>
        <taxon>Ecdysozoa</taxon>
        <taxon>Arthropoda</taxon>
        <taxon>Hexapoda</taxon>
        <taxon>Collembola</taxon>
        <taxon>Symphypleona</taxon>
        <taxon>Sminthuridae</taxon>
        <taxon>Allacma</taxon>
    </lineage>
</organism>